<protein>
    <submittedName>
        <fullName evidence="2">Uncharacterized protein</fullName>
    </submittedName>
</protein>
<evidence type="ECO:0000313" key="3">
    <source>
        <dbReference type="Proteomes" id="UP000006048"/>
    </source>
</evidence>
<keyword evidence="3" id="KW-1185">Reference proteome</keyword>
<dbReference type="RefSeq" id="WP_014804458.1">
    <property type="nucleotide sequence ID" value="NC_018020.1"/>
</dbReference>
<dbReference type="AlphaFoldDB" id="I4B9K2"/>
<proteinExistence type="predicted"/>
<evidence type="ECO:0000313" key="2">
    <source>
        <dbReference type="EMBL" id="AFM13959.1"/>
    </source>
</evidence>
<gene>
    <name evidence="2" type="ordered locus">Turpa_3321</name>
</gene>
<name>I4B9K2_TURPD</name>
<evidence type="ECO:0000256" key="1">
    <source>
        <dbReference type="SAM" id="SignalP"/>
    </source>
</evidence>
<feature type="signal peptide" evidence="1">
    <location>
        <begin position="1"/>
        <end position="23"/>
    </location>
</feature>
<organism evidence="2 3">
    <name type="scientific">Turneriella parva (strain ATCC BAA-1111 / DSM 21527 / NCTC 11395 / H)</name>
    <name type="common">Leptospira parva</name>
    <dbReference type="NCBI Taxonomy" id="869212"/>
    <lineage>
        <taxon>Bacteria</taxon>
        <taxon>Pseudomonadati</taxon>
        <taxon>Spirochaetota</taxon>
        <taxon>Spirochaetia</taxon>
        <taxon>Leptospirales</taxon>
        <taxon>Leptospiraceae</taxon>
        <taxon>Turneriella</taxon>
    </lineage>
</organism>
<sequence>MKLKPTVLVLFVQIFLASSLVFAETAKEPKIQYVGSFGSDIQIHGESVFEVILEKMLDAKKLAKIAPYKPKKDNENGILDEINKELIEYNLSFGDLFVGKFEIEKRNIIALILVYGDLAPRIRYYHVRGKK</sequence>
<accession>I4B9K2</accession>
<dbReference type="EMBL" id="CP002959">
    <property type="protein sequence ID" value="AFM13959.1"/>
    <property type="molecule type" value="Genomic_DNA"/>
</dbReference>
<dbReference type="KEGG" id="tpx:Turpa_3321"/>
<reference evidence="2 3" key="1">
    <citation type="submission" date="2012-06" db="EMBL/GenBank/DDBJ databases">
        <title>The complete chromosome of genome of Turneriella parva DSM 21527.</title>
        <authorList>
            <consortium name="US DOE Joint Genome Institute (JGI-PGF)"/>
            <person name="Lucas S."/>
            <person name="Han J."/>
            <person name="Lapidus A."/>
            <person name="Bruce D."/>
            <person name="Goodwin L."/>
            <person name="Pitluck S."/>
            <person name="Peters L."/>
            <person name="Kyrpides N."/>
            <person name="Mavromatis K."/>
            <person name="Ivanova N."/>
            <person name="Mikhailova N."/>
            <person name="Chertkov O."/>
            <person name="Detter J.C."/>
            <person name="Tapia R."/>
            <person name="Han C."/>
            <person name="Land M."/>
            <person name="Hauser L."/>
            <person name="Markowitz V."/>
            <person name="Cheng J.-F."/>
            <person name="Hugenholtz P."/>
            <person name="Woyke T."/>
            <person name="Wu D."/>
            <person name="Gronow S."/>
            <person name="Wellnitz S."/>
            <person name="Brambilla E."/>
            <person name="Klenk H.-P."/>
            <person name="Eisen J.A."/>
        </authorList>
    </citation>
    <scope>NUCLEOTIDE SEQUENCE [LARGE SCALE GENOMIC DNA]</scope>
    <source>
        <strain evidence="3">ATCC BAA-1111 / DSM 21527 / NCTC 11395 / H</strain>
    </source>
</reference>
<dbReference type="HOGENOM" id="CLU_1926667_0_0_12"/>
<dbReference type="Proteomes" id="UP000006048">
    <property type="component" value="Chromosome"/>
</dbReference>
<keyword evidence="1" id="KW-0732">Signal</keyword>
<feature type="chain" id="PRO_5003686065" evidence="1">
    <location>
        <begin position="24"/>
        <end position="131"/>
    </location>
</feature>